<dbReference type="GO" id="GO:0005507">
    <property type="term" value="F:copper ion binding"/>
    <property type="evidence" value="ECO:0007669"/>
    <property type="project" value="TreeGrafter"/>
</dbReference>
<keyword evidence="5 11" id="KW-0479">Metal-binding</keyword>
<evidence type="ECO:0000256" key="9">
    <source>
        <dbReference type="ARBA" id="ARBA00022989"/>
    </source>
</evidence>
<gene>
    <name evidence="13" type="ORF">UX05_C0001G0036</name>
</gene>
<dbReference type="InterPro" id="IPR027256">
    <property type="entry name" value="P-typ_ATPase_IB"/>
</dbReference>
<dbReference type="GO" id="GO:0016887">
    <property type="term" value="F:ATP hydrolysis activity"/>
    <property type="evidence" value="ECO:0007669"/>
    <property type="project" value="InterPro"/>
</dbReference>
<dbReference type="InterPro" id="IPR044492">
    <property type="entry name" value="P_typ_ATPase_HD_dom"/>
</dbReference>
<dbReference type="GO" id="GO:0005524">
    <property type="term" value="F:ATP binding"/>
    <property type="evidence" value="ECO:0007669"/>
    <property type="project" value="UniProtKB-UniRule"/>
</dbReference>
<dbReference type="InterPro" id="IPR018303">
    <property type="entry name" value="ATPase_P-typ_P_site"/>
</dbReference>
<dbReference type="CDD" id="cd00371">
    <property type="entry name" value="HMA"/>
    <property type="match status" value="1"/>
</dbReference>
<dbReference type="FunFam" id="3.30.70.100:FF:000001">
    <property type="entry name" value="ATPase copper transporting beta"/>
    <property type="match status" value="1"/>
</dbReference>
<dbReference type="PANTHER" id="PTHR43520:SF8">
    <property type="entry name" value="P-TYPE CU(+) TRANSPORTER"/>
    <property type="match status" value="1"/>
</dbReference>
<dbReference type="GO" id="GO:0055070">
    <property type="term" value="P:copper ion homeostasis"/>
    <property type="evidence" value="ECO:0007669"/>
    <property type="project" value="TreeGrafter"/>
</dbReference>
<dbReference type="InterPro" id="IPR036412">
    <property type="entry name" value="HAD-like_sf"/>
</dbReference>
<evidence type="ECO:0000256" key="3">
    <source>
        <dbReference type="ARBA" id="ARBA00022475"/>
    </source>
</evidence>
<dbReference type="PATRIC" id="fig|1618366.3.peg.38"/>
<dbReference type="NCBIfam" id="TIGR01525">
    <property type="entry name" value="ATPase-IB_hvy"/>
    <property type="match status" value="1"/>
</dbReference>
<keyword evidence="7 11" id="KW-0067">ATP-binding</keyword>
<protein>
    <submittedName>
        <fullName evidence="13">Copper-exporting P-type ATPase A</fullName>
    </submittedName>
</protein>
<feature type="transmembrane region" description="Helical" evidence="11">
    <location>
        <begin position="343"/>
        <end position="365"/>
    </location>
</feature>
<dbReference type="InterPro" id="IPR036163">
    <property type="entry name" value="HMA_dom_sf"/>
</dbReference>
<keyword evidence="9 11" id="KW-1133">Transmembrane helix</keyword>
<dbReference type="SFLD" id="SFLDS00003">
    <property type="entry name" value="Haloacid_Dehalogenase"/>
    <property type="match status" value="1"/>
</dbReference>
<dbReference type="PRINTS" id="PR00119">
    <property type="entry name" value="CATATPASE"/>
</dbReference>
<evidence type="ECO:0000256" key="4">
    <source>
        <dbReference type="ARBA" id="ARBA00022692"/>
    </source>
</evidence>
<feature type="transmembrane region" description="Helical" evidence="11">
    <location>
        <begin position="190"/>
        <end position="209"/>
    </location>
</feature>
<dbReference type="NCBIfam" id="TIGR01494">
    <property type="entry name" value="ATPase_P-type"/>
    <property type="match status" value="1"/>
</dbReference>
<sequence length="765" mass="82455">MEHKPFLVEGMHCASCAKNIENFSRALPGVTSAAVNFATQKGAVSFDENITGIEIIAKGITDALGYKITPMAERDPEEESRAYQKEIRQQRNYTIFSWLLAIPIMLGTFREYWIISSFSPAFLANSYVIWLLTTPLMLGPGRQFFIGAYRGLKHGFTDMNLLIATGTGAAYLLGVVNTLFPNIGFGGKEVAFFETAALLTAFLVLGRYLEILTRGKASEAIKKLMGLKVKTARVMRRGSEQEISIEEINVGDLVVVKPGEKFPVDGVIRKGYTAVDESMITGESLPVEKKQNDAVIGATINITGLIWFEATKIGKDTMLAQIIQFIEDAQLAKPKIQKLADKVSGNFILVIHILALLVFLFWFFVGYSAFFTPGAKFLLSSIALSAVPGSVFAVLLSITVLIISCPCAVGLATPSAIAAGTAKGAQYGILIRGGDALERASKVDTVVLDKTGTLTKGKPALTNILNVGSLDADQILQIAASAEKGSEHPLGAAMVKAALKKSLVLDPISHLQAIPGHGIEAVLDRGKKIYLGNRQLMNAQKIILSASVEKKMQKLEGEGKTAMILAVNGTVEGLIAVADTLKENSLTAVLALQKMGFKLLMLTGDNQRTAQAIAGQIGIQNVLAEVLPANKALEIKKLQQQGSVVAMVGDGINDAPALTQADVGIAIGSGSDIAKEAGQIILVKEDLRDIINALDLSKKTMRKIRENLFWAFIYNALGVPLAAGVLFPWFKFLVSPELAALFMAFSSVSVTLNTLLLRRYKFRYL</sequence>
<dbReference type="PANTHER" id="PTHR43520">
    <property type="entry name" value="ATP7, ISOFORM B"/>
    <property type="match status" value="1"/>
</dbReference>
<comment type="similarity">
    <text evidence="2 11">Belongs to the cation transport ATPase (P-type) (TC 3.A.3) family. Type IB subfamily.</text>
</comment>
<feature type="transmembrane region" description="Helical" evidence="11">
    <location>
        <begin position="738"/>
        <end position="757"/>
    </location>
</feature>
<dbReference type="SUPFAM" id="SSF55008">
    <property type="entry name" value="HMA, heavy metal-associated domain"/>
    <property type="match status" value="1"/>
</dbReference>
<evidence type="ECO:0000256" key="6">
    <source>
        <dbReference type="ARBA" id="ARBA00022741"/>
    </source>
</evidence>
<organism evidence="13 14">
    <name type="scientific">Candidatus Amesbacteria bacterium GW2011_GWC2_45_19</name>
    <dbReference type="NCBI Taxonomy" id="1618366"/>
    <lineage>
        <taxon>Bacteria</taxon>
        <taxon>Candidatus Amesiibacteriota</taxon>
    </lineage>
</organism>
<dbReference type="EMBL" id="LCKS01000001">
    <property type="protein sequence ID" value="KKU03407.1"/>
    <property type="molecule type" value="Genomic_DNA"/>
</dbReference>
<evidence type="ECO:0000256" key="5">
    <source>
        <dbReference type="ARBA" id="ARBA00022723"/>
    </source>
</evidence>
<evidence type="ECO:0000256" key="10">
    <source>
        <dbReference type="ARBA" id="ARBA00023136"/>
    </source>
</evidence>
<dbReference type="Gene3D" id="3.40.1110.10">
    <property type="entry name" value="Calcium-transporting ATPase, cytoplasmic domain N"/>
    <property type="match status" value="2"/>
</dbReference>
<dbReference type="AlphaFoldDB" id="A0A0G1M5K2"/>
<dbReference type="SFLD" id="SFLDF00027">
    <property type="entry name" value="p-type_atpase"/>
    <property type="match status" value="1"/>
</dbReference>
<feature type="domain" description="HMA" evidence="12">
    <location>
        <begin position="2"/>
        <end position="68"/>
    </location>
</feature>
<dbReference type="Gene3D" id="3.30.70.100">
    <property type="match status" value="1"/>
</dbReference>
<dbReference type="SUPFAM" id="SSF81653">
    <property type="entry name" value="Calcium ATPase, transduction domain A"/>
    <property type="match status" value="1"/>
</dbReference>
<feature type="transmembrane region" description="Helical" evidence="11">
    <location>
        <begin position="95"/>
        <end position="115"/>
    </location>
</feature>
<keyword evidence="10 11" id="KW-0472">Membrane</keyword>
<reference evidence="13 14" key="1">
    <citation type="journal article" date="2015" name="Nature">
        <title>rRNA introns, odd ribosomes, and small enigmatic genomes across a large radiation of phyla.</title>
        <authorList>
            <person name="Brown C.T."/>
            <person name="Hug L.A."/>
            <person name="Thomas B.C."/>
            <person name="Sharon I."/>
            <person name="Castelle C.J."/>
            <person name="Singh A."/>
            <person name="Wilkins M.J."/>
            <person name="Williams K.H."/>
            <person name="Banfield J.F."/>
        </authorList>
    </citation>
    <scope>NUCLEOTIDE SEQUENCE [LARGE SCALE GENOMIC DNA]</scope>
</reference>
<evidence type="ECO:0000259" key="12">
    <source>
        <dbReference type="PROSITE" id="PS50846"/>
    </source>
</evidence>
<keyword evidence="8" id="KW-1278">Translocase</keyword>
<dbReference type="PROSITE" id="PS00154">
    <property type="entry name" value="ATPASE_E1_E2"/>
    <property type="match status" value="1"/>
</dbReference>
<dbReference type="Gene3D" id="3.40.50.1000">
    <property type="entry name" value="HAD superfamily/HAD-like"/>
    <property type="match status" value="1"/>
</dbReference>
<dbReference type="Pfam" id="PF00702">
    <property type="entry name" value="Hydrolase"/>
    <property type="match status" value="1"/>
</dbReference>
<dbReference type="SUPFAM" id="SSF56784">
    <property type="entry name" value="HAD-like"/>
    <property type="match status" value="1"/>
</dbReference>
<keyword evidence="4 11" id="KW-0812">Transmembrane</keyword>
<dbReference type="SFLD" id="SFLDG00002">
    <property type="entry name" value="C1.7:_P-type_atpase_like"/>
    <property type="match status" value="1"/>
</dbReference>
<dbReference type="Proteomes" id="UP000034264">
    <property type="component" value="Unassembled WGS sequence"/>
</dbReference>
<dbReference type="InterPro" id="IPR023299">
    <property type="entry name" value="ATPase_P-typ_cyto_dom_N"/>
</dbReference>
<feature type="transmembrane region" description="Helical" evidence="11">
    <location>
        <begin position="377"/>
        <end position="403"/>
    </location>
</feature>
<proteinExistence type="inferred from homology"/>
<dbReference type="InterPro" id="IPR001757">
    <property type="entry name" value="P_typ_ATPase"/>
</dbReference>
<feature type="transmembrane region" description="Helical" evidence="11">
    <location>
        <begin position="708"/>
        <end position="732"/>
    </location>
</feature>
<dbReference type="Gene3D" id="2.70.150.10">
    <property type="entry name" value="Calcium-transporting ATPase, cytoplasmic transduction domain A"/>
    <property type="match status" value="1"/>
</dbReference>
<comment type="subcellular location">
    <subcellularLocation>
        <location evidence="1">Cell membrane</location>
        <topology evidence="1">Multi-pass membrane protein</topology>
    </subcellularLocation>
</comment>
<evidence type="ECO:0000256" key="7">
    <source>
        <dbReference type="ARBA" id="ARBA00022840"/>
    </source>
</evidence>
<evidence type="ECO:0000256" key="1">
    <source>
        <dbReference type="ARBA" id="ARBA00004651"/>
    </source>
</evidence>
<dbReference type="InterPro" id="IPR023214">
    <property type="entry name" value="HAD_sf"/>
</dbReference>
<dbReference type="GO" id="GO:0043682">
    <property type="term" value="F:P-type divalent copper transporter activity"/>
    <property type="evidence" value="ECO:0007669"/>
    <property type="project" value="TreeGrafter"/>
</dbReference>
<dbReference type="InterPro" id="IPR059000">
    <property type="entry name" value="ATPase_P-type_domA"/>
</dbReference>
<dbReference type="InterPro" id="IPR006121">
    <property type="entry name" value="HMA_dom"/>
</dbReference>
<comment type="caution">
    <text evidence="13">The sequence shown here is derived from an EMBL/GenBank/DDBJ whole genome shotgun (WGS) entry which is preliminary data.</text>
</comment>
<evidence type="ECO:0000256" key="8">
    <source>
        <dbReference type="ARBA" id="ARBA00022967"/>
    </source>
</evidence>
<dbReference type="InterPro" id="IPR023298">
    <property type="entry name" value="ATPase_P-typ_TM_dom_sf"/>
</dbReference>
<dbReference type="InterPro" id="IPR008250">
    <property type="entry name" value="ATPase_P-typ_transduc_dom_A_sf"/>
</dbReference>
<evidence type="ECO:0000313" key="14">
    <source>
        <dbReference type="Proteomes" id="UP000034264"/>
    </source>
</evidence>
<dbReference type="PRINTS" id="PR00943">
    <property type="entry name" value="CUATPASE"/>
</dbReference>
<dbReference type="Pfam" id="PF00122">
    <property type="entry name" value="E1-E2_ATPase"/>
    <property type="match status" value="1"/>
</dbReference>
<evidence type="ECO:0000313" key="13">
    <source>
        <dbReference type="EMBL" id="KKU03407.1"/>
    </source>
</evidence>
<dbReference type="CDD" id="cd02094">
    <property type="entry name" value="P-type_ATPase_Cu-like"/>
    <property type="match status" value="1"/>
</dbReference>
<keyword evidence="6 11" id="KW-0547">Nucleotide-binding</keyword>
<dbReference type="GO" id="GO:0005886">
    <property type="term" value="C:plasma membrane"/>
    <property type="evidence" value="ECO:0007669"/>
    <property type="project" value="UniProtKB-SubCell"/>
</dbReference>
<keyword evidence="3 11" id="KW-1003">Cell membrane</keyword>
<feature type="transmembrane region" description="Helical" evidence="11">
    <location>
        <begin position="127"/>
        <end position="149"/>
    </location>
</feature>
<dbReference type="FunFam" id="2.70.150.10:FF:000020">
    <property type="entry name" value="Copper-exporting P-type ATPase A"/>
    <property type="match status" value="1"/>
</dbReference>
<name>A0A0G1M5K2_9BACT</name>
<feature type="transmembrane region" description="Helical" evidence="11">
    <location>
        <begin position="161"/>
        <end position="184"/>
    </location>
</feature>
<dbReference type="SUPFAM" id="SSF81665">
    <property type="entry name" value="Calcium ATPase, transmembrane domain M"/>
    <property type="match status" value="1"/>
</dbReference>
<accession>A0A0G1M5K2</accession>
<dbReference type="PROSITE" id="PS50846">
    <property type="entry name" value="HMA_2"/>
    <property type="match status" value="1"/>
</dbReference>
<evidence type="ECO:0000256" key="11">
    <source>
        <dbReference type="RuleBase" id="RU362081"/>
    </source>
</evidence>
<evidence type="ECO:0000256" key="2">
    <source>
        <dbReference type="ARBA" id="ARBA00006024"/>
    </source>
</evidence>
<dbReference type="Pfam" id="PF00403">
    <property type="entry name" value="HMA"/>
    <property type="match status" value="1"/>
</dbReference>